<accession>A0ABV0RJ14</accession>
<evidence type="ECO:0000313" key="2">
    <source>
        <dbReference type="EMBL" id="MEQ2208171.1"/>
    </source>
</evidence>
<evidence type="ECO:0000256" key="1">
    <source>
        <dbReference type="SAM" id="MobiDB-lite"/>
    </source>
</evidence>
<proteinExistence type="predicted"/>
<dbReference type="EMBL" id="JAHRIN010049444">
    <property type="protein sequence ID" value="MEQ2208171.1"/>
    <property type="molecule type" value="Genomic_DNA"/>
</dbReference>
<evidence type="ECO:0000313" key="3">
    <source>
        <dbReference type="Proteomes" id="UP001434883"/>
    </source>
</evidence>
<protein>
    <submittedName>
        <fullName evidence="2">Uncharacterized protein</fullName>
    </submittedName>
</protein>
<dbReference type="SUPFAM" id="SSF141072">
    <property type="entry name" value="CalX-like"/>
    <property type="match status" value="1"/>
</dbReference>
<feature type="region of interest" description="Disordered" evidence="1">
    <location>
        <begin position="143"/>
        <end position="163"/>
    </location>
</feature>
<feature type="region of interest" description="Disordered" evidence="1">
    <location>
        <begin position="69"/>
        <end position="114"/>
    </location>
</feature>
<reference evidence="2 3" key="1">
    <citation type="submission" date="2021-06" db="EMBL/GenBank/DDBJ databases">
        <authorList>
            <person name="Palmer J.M."/>
        </authorList>
    </citation>
    <scope>NUCLEOTIDE SEQUENCE [LARGE SCALE GENOMIC DNA]</scope>
    <source>
        <strain evidence="2 3">XC_2019</strain>
        <tissue evidence="2">Muscle</tissue>
    </source>
</reference>
<dbReference type="InterPro" id="IPR038081">
    <property type="entry name" value="CalX-like_sf"/>
</dbReference>
<gene>
    <name evidence="2" type="ORF">XENOCAPTIV_027919</name>
</gene>
<dbReference type="Gene3D" id="2.60.40.2030">
    <property type="match status" value="1"/>
</dbReference>
<feature type="compositionally biased region" description="Basic and acidic residues" evidence="1">
    <location>
        <begin position="104"/>
        <end position="114"/>
    </location>
</feature>
<feature type="non-terminal residue" evidence="2">
    <location>
        <position position="1"/>
    </location>
</feature>
<organism evidence="2 3">
    <name type="scientific">Xenoophorus captivus</name>
    <dbReference type="NCBI Taxonomy" id="1517983"/>
    <lineage>
        <taxon>Eukaryota</taxon>
        <taxon>Metazoa</taxon>
        <taxon>Chordata</taxon>
        <taxon>Craniata</taxon>
        <taxon>Vertebrata</taxon>
        <taxon>Euteleostomi</taxon>
        <taxon>Actinopterygii</taxon>
        <taxon>Neopterygii</taxon>
        <taxon>Teleostei</taxon>
        <taxon>Neoteleostei</taxon>
        <taxon>Acanthomorphata</taxon>
        <taxon>Ovalentaria</taxon>
        <taxon>Atherinomorphae</taxon>
        <taxon>Cyprinodontiformes</taxon>
        <taxon>Goodeidae</taxon>
        <taxon>Xenoophorus</taxon>
    </lineage>
</organism>
<keyword evidence="3" id="KW-1185">Reference proteome</keyword>
<feature type="compositionally biased region" description="Acidic residues" evidence="1">
    <location>
        <begin position="83"/>
        <end position="95"/>
    </location>
</feature>
<sequence>VNVKSWNVFLVDDGLEENHETFSITLKNPQNTILGQRNSASVKTCFFSVNLCPDLCLTGRCDPEDLKVASPPFLPDPSSPRPEDEDPVTDIEAELLWETQPDPPRGDVPDHRPQLDYEEMEPQDQMMPVYRRIHTSKGHLVESHLGSTSWNPEGRKVGFTKKI</sequence>
<dbReference type="Proteomes" id="UP001434883">
    <property type="component" value="Unassembled WGS sequence"/>
</dbReference>
<name>A0ABV0RJ14_9TELE</name>
<comment type="caution">
    <text evidence="2">The sequence shown here is derived from an EMBL/GenBank/DDBJ whole genome shotgun (WGS) entry which is preliminary data.</text>
</comment>